<evidence type="ECO:0000256" key="14">
    <source>
        <dbReference type="RuleBase" id="RU000405"/>
    </source>
</evidence>
<evidence type="ECO:0000256" key="5">
    <source>
        <dbReference type="ARBA" id="ARBA00022741"/>
    </source>
</evidence>
<comment type="catalytic activity">
    <reaction evidence="13">
        <text>GTP = 3',5'-cyclic GMP + diphosphate</text>
        <dbReference type="Rhea" id="RHEA:13665"/>
        <dbReference type="ChEBI" id="CHEBI:33019"/>
        <dbReference type="ChEBI" id="CHEBI:37565"/>
        <dbReference type="ChEBI" id="CHEBI:57746"/>
        <dbReference type="EC" id="4.6.1.2"/>
    </reaction>
    <physiologicalReaction direction="left-to-right" evidence="13">
        <dbReference type="Rhea" id="RHEA:13666"/>
    </physiologicalReaction>
</comment>
<gene>
    <name evidence="18" type="ORF">DERP_011541</name>
</gene>
<dbReference type="InterPro" id="IPR050401">
    <property type="entry name" value="Cyclic_nucleotide_synthase"/>
</dbReference>
<dbReference type="SUPFAM" id="SSF55073">
    <property type="entry name" value="Nucleotide cyclase"/>
    <property type="match status" value="1"/>
</dbReference>
<evidence type="ECO:0000256" key="9">
    <source>
        <dbReference type="ARBA" id="ARBA00023170"/>
    </source>
</evidence>
<dbReference type="EC" id="4.6.1.2" evidence="15"/>
<dbReference type="Proteomes" id="UP000887458">
    <property type="component" value="Unassembled WGS sequence"/>
</dbReference>
<keyword evidence="12 15" id="KW-0141">cGMP biosynthesis</keyword>
<evidence type="ECO:0000259" key="17">
    <source>
        <dbReference type="PROSITE" id="PS50125"/>
    </source>
</evidence>
<keyword evidence="3" id="KW-1003">Cell membrane</keyword>
<keyword evidence="10" id="KW-0325">Glycoprotein</keyword>
<keyword evidence="19" id="KW-1185">Reference proteome</keyword>
<dbReference type="PROSITE" id="PS50125">
    <property type="entry name" value="GUANYLATE_CYCLASE_2"/>
    <property type="match status" value="1"/>
</dbReference>
<dbReference type="Gene3D" id="3.30.70.1230">
    <property type="entry name" value="Nucleotide cyclase"/>
    <property type="match status" value="1"/>
</dbReference>
<evidence type="ECO:0000256" key="15">
    <source>
        <dbReference type="RuleBase" id="RU003431"/>
    </source>
</evidence>
<name>A0ABQ8JCX8_DERPT</name>
<evidence type="ECO:0000256" key="3">
    <source>
        <dbReference type="ARBA" id="ARBA00022475"/>
    </source>
</evidence>
<keyword evidence="8" id="KW-0472">Membrane</keyword>
<dbReference type="InterPro" id="IPR000719">
    <property type="entry name" value="Prot_kinase_dom"/>
</dbReference>
<dbReference type="SMART" id="SM00044">
    <property type="entry name" value="CYCc"/>
    <property type="match status" value="1"/>
</dbReference>
<dbReference type="Gene3D" id="1.10.510.10">
    <property type="entry name" value="Transferase(Phosphotransferase) domain 1"/>
    <property type="match status" value="1"/>
</dbReference>
<dbReference type="Pfam" id="PF00211">
    <property type="entry name" value="Guanylate_cyc"/>
    <property type="match status" value="1"/>
</dbReference>
<evidence type="ECO:0000313" key="18">
    <source>
        <dbReference type="EMBL" id="KAH9420206.1"/>
    </source>
</evidence>
<evidence type="ECO:0000256" key="13">
    <source>
        <dbReference type="ARBA" id="ARBA00036920"/>
    </source>
</evidence>
<keyword evidence="6" id="KW-1133">Transmembrane helix</keyword>
<dbReference type="Pfam" id="PF07714">
    <property type="entry name" value="PK_Tyr_Ser-Thr"/>
    <property type="match status" value="1"/>
</dbReference>
<reference evidence="18 19" key="2">
    <citation type="journal article" date="2022" name="Mol. Biol. Evol.">
        <title>Comparative Genomics Reveals Insights into the Divergent Evolution of Astigmatic Mites and Household Pest Adaptations.</title>
        <authorList>
            <person name="Xiong Q."/>
            <person name="Wan A.T."/>
            <person name="Liu X."/>
            <person name="Fung C.S."/>
            <person name="Xiao X."/>
            <person name="Malainual N."/>
            <person name="Hou J."/>
            <person name="Wang L."/>
            <person name="Wang M."/>
            <person name="Yang K.Y."/>
            <person name="Cui Y."/>
            <person name="Leung E.L."/>
            <person name="Nong W."/>
            <person name="Shin S.K."/>
            <person name="Au S.W."/>
            <person name="Jeong K.Y."/>
            <person name="Chew F.T."/>
            <person name="Hui J.H."/>
            <person name="Leung T.F."/>
            <person name="Tungtrongchitr A."/>
            <person name="Zhong N."/>
            <person name="Liu Z."/>
            <person name="Tsui S.K."/>
        </authorList>
    </citation>
    <scope>NUCLEOTIDE SEQUENCE [LARGE SCALE GENOMIC DNA]</scope>
    <source>
        <strain evidence="18">Derp</strain>
    </source>
</reference>
<keyword evidence="4" id="KW-0812">Transmembrane</keyword>
<feature type="domain" description="Guanylate cyclase" evidence="17">
    <location>
        <begin position="342"/>
        <end position="471"/>
    </location>
</feature>
<dbReference type="InterPro" id="IPR011009">
    <property type="entry name" value="Kinase-like_dom_sf"/>
</dbReference>
<evidence type="ECO:0000256" key="2">
    <source>
        <dbReference type="ARBA" id="ARBA00004236"/>
    </source>
</evidence>
<evidence type="ECO:0000256" key="7">
    <source>
        <dbReference type="ARBA" id="ARBA00023134"/>
    </source>
</evidence>
<dbReference type="PROSITE" id="PS00452">
    <property type="entry name" value="GUANYLATE_CYCLASE_1"/>
    <property type="match status" value="1"/>
</dbReference>
<evidence type="ECO:0000256" key="12">
    <source>
        <dbReference type="ARBA" id="ARBA00023293"/>
    </source>
</evidence>
<evidence type="ECO:0000256" key="10">
    <source>
        <dbReference type="ARBA" id="ARBA00023180"/>
    </source>
</evidence>
<comment type="subcellular location">
    <subcellularLocation>
        <location evidence="2">Cell membrane</location>
    </subcellularLocation>
    <subcellularLocation>
        <location evidence="1">Endoplasmic reticulum membrane</location>
        <topology evidence="1">Single-pass type I membrane protein</topology>
    </subcellularLocation>
</comment>
<evidence type="ECO:0000256" key="6">
    <source>
        <dbReference type="ARBA" id="ARBA00022989"/>
    </source>
</evidence>
<keyword evidence="9" id="KW-0675">Receptor</keyword>
<dbReference type="CDD" id="cd07302">
    <property type="entry name" value="CHD"/>
    <property type="match status" value="1"/>
</dbReference>
<organism evidence="18 19">
    <name type="scientific">Dermatophagoides pteronyssinus</name>
    <name type="common">European house dust mite</name>
    <dbReference type="NCBI Taxonomy" id="6956"/>
    <lineage>
        <taxon>Eukaryota</taxon>
        <taxon>Metazoa</taxon>
        <taxon>Ecdysozoa</taxon>
        <taxon>Arthropoda</taxon>
        <taxon>Chelicerata</taxon>
        <taxon>Arachnida</taxon>
        <taxon>Acari</taxon>
        <taxon>Acariformes</taxon>
        <taxon>Sarcoptiformes</taxon>
        <taxon>Astigmata</taxon>
        <taxon>Psoroptidia</taxon>
        <taxon>Analgoidea</taxon>
        <taxon>Pyroglyphidae</taxon>
        <taxon>Dermatophagoidinae</taxon>
        <taxon>Dermatophagoides</taxon>
    </lineage>
</organism>
<keyword evidence="5" id="KW-0547">Nucleotide-binding</keyword>
<dbReference type="Gene3D" id="6.10.250.780">
    <property type="match status" value="1"/>
</dbReference>
<dbReference type="EMBL" id="NJHN03000053">
    <property type="protein sequence ID" value="KAH9420206.1"/>
    <property type="molecule type" value="Genomic_DNA"/>
</dbReference>
<accession>A0ABQ8JCX8</accession>
<evidence type="ECO:0000256" key="8">
    <source>
        <dbReference type="ARBA" id="ARBA00023136"/>
    </source>
</evidence>
<evidence type="ECO:0000256" key="1">
    <source>
        <dbReference type="ARBA" id="ARBA00004115"/>
    </source>
</evidence>
<dbReference type="SUPFAM" id="SSF56112">
    <property type="entry name" value="Protein kinase-like (PK-like)"/>
    <property type="match status" value="1"/>
</dbReference>
<comment type="caution">
    <text evidence="18">The sequence shown here is derived from an EMBL/GenBank/DDBJ whole genome shotgun (WGS) entry which is preliminary data.</text>
</comment>
<dbReference type="PANTHER" id="PTHR11920">
    <property type="entry name" value="GUANYLYL CYCLASE"/>
    <property type="match status" value="1"/>
</dbReference>
<evidence type="ECO:0000256" key="4">
    <source>
        <dbReference type="ARBA" id="ARBA00022692"/>
    </source>
</evidence>
<keyword evidence="11 14" id="KW-0456">Lyase</keyword>
<dbReference type="PANTHER" id="PTHR11920:SF347">
    <property type="entry name" value="GUANYLYL CYCLASE C"/>
    <property type="match status" value="1"/>
</dbReference>
<evidence type="ECO:0000256" key="11">
    <source>
        <dbReference type="ARBA" id="ARBA00023239"/>
    </source>
</evidence>
<sequence length="557" mass="65253">MESRWNIFSKKISIKKRINLQKNYFVWQCQHNYYKTLWDIIHVSNIKLSWPIKLSFINDIIQGMKYLHKCKFINGHGWLNSRNCLINENWQVKIHNFCLDLTNESNNSKSNNNSNNNIDNFNQQKLWIANIEQWLHLWMSPELLRTSSSSSYSNNLITKKNDVYSFAMIIYEITSQRIPYSDYINSNNNEDDLEIILNLIKYGIVYLNNKPNMIPEQLRNESIPLRPKLCSHLMTKQKYQYLAKLIDYCSDEDPIQRPDFEMIDNYFQNTFKNVRQNTFETLINKLNKYRYIIDDRVKKRTEILMAENKKSNDLLYRMFPKSIVKSLKNDEYVKPEKYDNVTILFSDIVGFTTIASYSEPLEIMAILNNLFVIFDKIVNKYDVYKVETIGDAYLAVSGLPNRNTNHAEQIALLALEFIDWTTHFKIEHMPNIPLRIRVGIHTGSVIAGVVGLNNPRYCLFGDSVNVASRLESTGLPNSIHLSHSTKKWLNRNNSFIIKYRGSISLKGRGQFATYWLLGYKNSENDKMLKIPIESDNSNHGISDETDFESIGLNKQKL</sequence>
<dbReference type="InterPro" id="IPR001054">
    <property type="entry name" value="A/G_cyclase"/>
</dbReference>
<reference evidence="18 19" key="1">
    <citation type="journal article" date="2018" name="J. Allergy Clin. Immunol.">
        <title>High-quality assembly of Dermatophagoides pteronyssinus genome and transcriptome reveals a wide range of novel allergens.</title>
        <authorList>
            <person name="Liu X.Y."/>
            <person name="Yang K.Y."/>
            <person name="Wang M.Q."/>
            <person name="Kwok J.S."/>
            <person name="Zeng X."/>
            <person name="Yang Z."/>
            <person name="Xiao X.J."/>
            <person name="Lau C.P."/>
            <person name="Li Y."/>
            <person name="Huang Z.M."/>
            <person name="Ba J.G."/>
            <person name="Yim A.K."/>
            <person name="Ouyang C.Y."/>
            <person name="Ngai S.M."/>
            <person name="Chan T.F."/>
            <person name="Leung E.L."/>
            <person name="Liu L."/>
            <person name="Liu Z.G."/>
            <person name="Tsui S.K."/>
        </authorList>
    </citation>
    <scope>NUCLEOTIDE SEQUENCE [LARGE SCALE GENOMIC DNA]</scope>
    <source>
        <strain evidence="18">Derp</strain>
    </source>
</reference>
<feature type="domain" description="Protein kinase" evidence="16">
    <location>
        <begin position="1"/>
        <end position="267"/>
    </location>
</feature>
<keyword evidence="7" id="KW-0342">GTP-binding</keyword>
<proteinExistence type="inferred from homology"/>
<dbReference type="InterPro" id="IPR018297">
    <property type="entry name" value="A/G_cyclase_CS"/>
</dbReference>
<evidence type="ECO:0000313" key="19">
    <source>
        <dbReference type="Proteomes" id="UP000887458"/>
    </source>
</evidence>
<dbReference type="InterPro" id="IPR001245">
    <property type="entry name" value="Ser-Thr/Tyr_kinase_cat_dom"/>
</dbReference>
<evidence type="ECO:0000259" key="16">
    <source>
        <dbReference type="PROSITE" id="PS50011"/>
    </source>
</evidence>
<comment type="similarity">
    <text evidence="14">Belongs to the adenylyl cyclase class-4/guanylyl cyclase family.</text>
</comment>
<protein>
    <recommendedName>
        <fullName evidence="15">Guanylate cyclase</fullName>
        <ecNumber evidence="15">4.6.1.2</ecNumber>
    </recommendedName>
</protein>
<dbReference type="SMART" id="SM00220">
    <property type="entry name" value="S_TKc"/>
    <property type="match status" value="1"/>
</dbReference>
<dbReference type="InterPro" id="IPR029787">
    <property type="entry name" value="Nucleotide_cyclase"/>
</dbReference>
<dbReference type="PROSITE" id="PS50011">
    <property type="entry name" value="PROTEIN_KINASE_DOM"/>
    <property type="match status" value="1"/>
</dbReference>